<dbReference type="InterPro" id="IPR008964">
    <property type="entry name" value="Invasin/intimin_cell_adhesion"/>
</dbReference>
<dbReference type="Gene3D" id="2.60.120.200">
    <property type="match status" value="1"/>
</dbReference>
<dbReference type="InterPro" id="IPR041542">
    <property type="entry name" value="GH43_C2"/>
</dbReference>
<evidence type="ECO:0000259" key="2">
    <source>
        <dbReference type="Pfam" id="PF02368"/>
    </source>
</evidence>
<name>A0ABV5RCA1_9ACTN</name>
<dbReference type="Pfam" id="PF02368">
    <property type="entry name" value="Big_2"/>
    <property type="match status" value="1"/>
</dbReference>
<organism evidence="5 6">
    <name type="scientific">Streptomyces yanii</name>
    <dbReference type="NCBI Taxonomy" id="78510"/>
    <lineage>
        <taxon>Bacteria</taxon>
        <taxon>Bacillati</taxon>
        <taxon>Actinomycetota</taxon>
        <taxon>Actinomycetes</taxon>
        <taxon>Kitasatosporales</taxon>
        <taxon>Streptomycetaceae</taxon>
        <taxon>Streptomyces</taxon>
    </lineage>
</organism>
<dbReference type="RefSeq" id="WP_345516610.1">
    <property type="nucleotide sequence ID" value="NZ_BAAAXD010000038.1"/>
</dbReference>
<dbReference type="InterPro" id="IPR003343">
    <property type="entry name" value="Big_2"/>
</dbReference>
<evidence type="ECO:0000256" key="1">
    <source>
        <dbReference type="SAM" id="SignalP"/>
    </source>
</evidence>
<evidence type="ECO:0000259" key="4">
    <source>
        <dbReference type="Pfam" id="PF17851"/>
    </source>
</evidence>
<dbReference type="SUPFAM" id="SSF49899">
    <property type="entry name" value="Concanavalin A-like lectins/glucanases"/>
    <property type="match status" value="1"/>
</dbReference>
<evidence type="ECO:0000313" key="6">
    <source>
        <dbReference type="Proteomes" id="UP001589710"/>
    </source>
</evidence>
<dbReference type="PANTHER" id="PTHR42812:SF5">
    <property type="entry name" value="ENDO-ARABINASE"/>
    <property type="match status" value="1"/>
</dbReference>
<feature type="chain" id="PRO_5045847996" evidence="1">
    <location>
        <begin position="41"/>
        <end position="942"/>
    </location>
</feature>
<accession>A0ABV5RCA1</accession>
<feature type="domain" description="Beta-xylosidase C-terminal Concanavalin A-like" evidence="4">
    <location>
        <begin position="804"/>
        <end position="906"/>
    </location>
</feature>
<gene>
    <name evidence="5" type="ORF">ACFFTL_25170</name>
</gene>
<keyword evidence="6" id="KW-1185">Reference proteome</keyword>
<dbReference type="SMART" id="SM00710">
    <property type="entry name" value="PbH1"/>
    <property type="match status" value="5"/>
</dbReference>
<dbReference type="InterPro" id="IPR013320">
    <property type="entry name" value="ConA-like_dom_sf"/>
</dbReference>
<dbReference type="InterPro" id="IPR051795">
    <property type="entry name" value="Glycosyl_Hydrlase_43"/>
</dbReference>
<protein>
    <submittedName>
        <fullName evidence="5">DUF1349 domain-containing protein</fullName>
    </submittedName>
</protein>
<dbReference type="InterPro" id="IPR024535">
    <property type="entry name" value="RHGA/B-epi-like_pectate_lyase"/>
</dbReference>
<evidence type="ECO:0000259" key="3">
    <source>
        <dbReference type="Pfam" id="PF12708"/>
    </source>
</evidence>
<dbReference type="SUPFAM" id="SSF49373">
    <property type="entry name" value="Invasin/intimin cell-adhesion fragments"/>
    <property type="match status" value="1"/>
</dbReference>
<dbReference type="SUPFAM" id="SSF51126">
    <property type="entry name" value="Pectin lyase-like"/>
    <property type="match status" value="1"/>
</dbReference>
<dbReference type="InterPro" id="IPR006626">
    <property type="entry name" value="PbH1"/>
</dbReference>
<dbReference type="Pfam" id="PF12708">
    <property type="entry name" value="Pect-lyase_RHGA_epim"/>
    <property type="match status" value="1"/>
</dbReference>
<feature type="domain" description="Rhamnogalacturonase A/B/Epimerase-like pectate lyase" evidence="3">
    <location>
        <begin position="52"/>
        <end position="96"/>
    </location>
</feature>
<evidence type="ECO:0000313" key="5">
    <source>
        <dbReference type="EMBL" id="MFB9575487.1"/>
    </source>
</evidence>
<dbReference type="PANTHER" id="PTHR42812">
    <property type="entry name" value="BETA-XYLOSIDASE"/>
    <property type="match status" value="1"/>
</dbReference>
<sequence length="942" mass="100551">MTDTTTPAAGRVPRGAHRRPRTAVLAAAFLLLLCAPVPIAAAASDGAAETVVDVTDFGADPTGKQDSAAAVAQAMRHAKTLSGPTRILFPHGTYQLYPEQAETRELYLSNTVGANQTYRDKRIGILIEDMHDVTIDGDGSHLQFHGLMSTFVAIRSRNVAVTDFSFDVTAPKVVDAKVTDAGVSNGHAYRVLSVPPTNGFSVANNHVTWLGETSPATGLPYWSGVDKMRYSQTYDPAAQRTWRGANPLFNNVSAMSDLGGQKLRIEYSTATAPGDRGLVYQMREDTRDTASAVFWESKNITVRGLKARYLHGFGFLGQLSKNITLDGNEFRTDPASGRSTAGFADFVQMSGISGQVKVTGNVFDGAHDDAINIHGTYVEVTSRPADKKVLTLAYKHPQTAGFPQFHPRDSVEIVDKRTMAPVPGVTAKVVSVDGPSGTDHDKSLTSMTVTFDKAIPDTVTAGNFVVENTTYTPTVDISGNTFRNIPTRGVLVTSRKPVVIKDNLFDGMQMSSIFISSDAYQWYESGPVNDVLISHNTFRRPAGPVILVEPTNQVVDAATPVHHNIRVEDNTFRTGDVKLLDAKSVSGITFARNDVSRLDRESTFTAQAKNPCPAPGTTTEVRATATASTYSTPLFSYRGSSGASINGNNFDNGLNLRADLNATDTAQVTSDEVVQGADHILPLLPSTTWTSSDTEVATVDKSGKVTAKAAGAVTLTPSAPSQLGSVTGVPVTLHIGGDPSSSGCTKPLILNTDDWSVVRDQPDHRAVRPTDTLALTPTGHGFLWAGQNSARNVLLTGAGNGTGTTTVKMTGRTTRGYMEAGLILYRGDNDYIALQRKHNQGAPTLTVSTEHSGSPAEPVRIPDPAQEDVWLRLQRTGTSVTASYSLDGTNFTAVGGPLDASWLGDARFGVLAEAENSSAADTPFLFSGFTTGDVKVRFASEW</sequence>
<dbReference type="EMBL" id="JBHMCG010000106">
    <property type="protein sequence ID" value="MFB9575487.1"/>
    <property type="molecule type" value="Genomic_DNA"/>
</dbReference>
<dbReference type="Gene3D" id="2.160.20.10">
    <property type="entry name" value="Single-stranded right-handed beta-helix, Pectin lyase-like"/>
    <property type="match status" value="2"/>
</dbReference>
<keyword evidence="1" id="KW-0732">Signal</keyword>
<dbReference type="InterPro" id="IPR012334">
    <property type="entry name" value="Pectin_lyas_fold"/>
</dbReference>
<dbReference type="InterPro" id="IPR011050">
    <property type="entry name" value="Pectin_lyase_fold/virulence"/>
</dbReference>
<comment type="caution">
    <text evidence="5">The sequence shown here is derived from an EMBL/GenBank/DDBJ whole genome shotgun (WGS) entry which is preliminary data.</text>
</comment>
<reference evidence="5 6" key="1">
    <citation type="submission" date="2024-09" db="EMBL/GenBank/DDBJ databases">
        <authorList>
            <person name="Sun Q."/>
            <person name="Mori K."/>
        </authorList>
    </citation>
    <scope>NUCLEOTIDE SEQUENCE [LARGE SCALE GENOMIC DNA]</scope>
    <source>
        <strain evidence="5 6">JCM 3331</strain>
    </source>
</reference>
<feature type="domain" description="BIG2" evidence="2">
    <location>
        <begin position="685"/>
        <end position="716"/>
    </location>
</feature>
<dbReference type="Pfam" id="PF17851">
    <property type="entry name" value="GH43_C2"/>
    <property type="match status" value="1"/>
</dbReference>
<feature type="signal peptide" evidence="1">
    <location>
        <begin position="1"/>
        <end position="40"/>
    </location>
</feature>
<proteinExistence type="predicted"/>
<dbReference type="Proteomes" id="UP001589710">
    <property type="component" value="Unassembled WGS sequence"/>
</dbReference>